<protein>
    <submittedName>
        <fullName evidence="4">MaoC/PaaZ C-terminal domain-containing protein</fullName>
    </submittedName>
</protein>
<evidence type="ECO:0000313" key="4">
    <source>
        <dbReference type="EMBL" id="MFC5950457.1"/>
    </source>
</evidence>
<dbReference type="InterPro" id="IPR054357">
    <property type="entry name" value="MFE-2_N"/>
</dbReference>
<evidence type="ECO:0000259" key="2">
    <source>
        <dbReference type="Pfam" id="PF01575"/>
    </source>
</evidence>
<dbReference type="Pfam" id="PF22622">
    <property type="entry name" value="MFE-2_hydrat-2_N"/>
    <property type="match status" value="1"/>
</dbReference>
<dbReference type="Proteomes" id="UP001596119">
    <property type="component" value="Unassembled WGS sequence"/>
</dbReference>
<evidence type="ECO:0000259" key="3">
    <source>
        <dbReference type="Pfam" id="PF22622"/>
    </source>
</evidence>
<sequence>MGLAEMVGTDLGSRTVAYEERDAILYALAVGAAHDDLPLVFERDLRVLPTFALPLGLWVADAAGAAGAFTPERSLHGSQTLQVHAPLPRRGSVEVRGRIAAAWDKGRAAILDVVAESEYFSATYSIFLPGQGGWGGDPGPRSAGAEVEGPERTAEVATDPGQATLYRLTGDRHLIHIDPEAAKAAGFPGPILHGLATLGVAARKVAALVGAQPWELTTLSARFSGPVTPGDRLALTTRGDAARCTFAAAVGGTAVLSAGEAAFG</sequence>
<feature type="domain" description="MaoC-like" evidence="2">
    <location>
        <begin position="149"/>
        <end position="237"/>
    </location>
</feature>
<comment type="similarity">
    <text evidence="1">Belongs to the enoyl-CoA hydratase/isomerase family.</text>
</comment>
<reference evidence="5" key="1">
    <citation type="journal article" date="2019" name="Int. J. Syst. Evol. Microbiol.">
        <title>The Global Catalogue of Microorganisms (GCM) 10K type strain sequencing project: providing services to taxonomists for standard genome sequencing and annotation.</title>
        <authorList>
            <consortium name="The Broad Institute Genomics Platform"/>
            <consortium name="The Broad Institute Genome Sequencing Center for Infectious Disease"/>
            <person name="Wu L."/>
            <person name="Ma J."/>
        </authorList>
    </citation>
    <scope>NUCLEOTIDE SEQUENCE [LARGE SCALE GENOMIC DNA]</scope>
    <source>
        <strain evidence="5">CGMCC 4.7397</strain>
    </source>
</reference>
<dbReference type="PANTHER" id="PTHR13078:SF56">
    <property type="entry name" value="PEROXISOMAL MULTIFUNCTIONAL ENZYME TYPE 2"/>
    <property type="match status" value="1"/>
</dbReference>
<organism evidence="4 5">
    <name type="scientific">Pseudonocardia lutea</name>
    <dbReference type="NCBI Taxonomy" id="2172015"/>
    <lineage>
        <taxon>Bacteria</taxon>
        <taxon>Bacillati</taxon>
        <taxon>Actinomycetota</taxon>
        <taxon>Actinomycetes</taxon>
        <taxon>Pseudonocardiales</taxon>
        <taxon>Pseudonocardiaceae</taxon>
        <taxon>Pseudonocardia</taxon>
    </lineage>
</organism>
<dbReference type="Gene3D" id="3.10.129.10">
    <property type="entry name" value="Hotdog Thioesterase"/>
    <property type="match status" value="1"/>
</dbReference>
<dbReference type="InterPro" id="IPR002539">
    <property type="entry name" value="MaoC-like_dom"/>
</dbReference>
<evidence type="ECO:0000256" key="1">
    <source>
        <dbReference type="ARBA" id="ARBA00005254"/>
    </source>
</evidence>
<accession>A0ABW1I9T9</accession>
<feature type="domain" description="Peroxisomal multifunctional enzyme type 2-like N-terminal" evidence="3">
    <location>
        <begin position="17"/>
        <end position="117"/>
    </location>
</feature>
<dbReference type="Pfam" id="PF01575">
    <property type="entry name" value="MaoC_dehydratas"/>
    <property type="match status" value="1"/>
</dbReference>
<evidence type="ECO:0000313" key="5">
    <source>
        <dbReference type="Proteomes" id="UP001596119"/>
    </source>
</evidence>
<proteinExistence type="inferred from homology"/>
<gene>
    <name evidence="4" type="ORF">ACFQH9_19490</name>
</gene>
<name>A0ABW1I9T9_9PSEU</name>
<dbReference type="SUPFAM" id="SSF54637">
    <property type="entry name" value="Thioesterase/thiol ester dehydrase-isomerase"/>
    <property type="match status" value="2"/>
</dbReference>
<dbReference type="EMBL" id="JBHSQK010000047">
    <property type="protein sequence ID" value="MFC5950457.1"/>
    <property type="molecule type" value="Genomic_DNA"/>
</dbReference>
<keyword evidence="5" id="KW-1185">Reference proteome</keyword>
<dbReference type="RefSeq" id="WP_379567590.1">
    <property type="nucleotide sequence ID" value="NZ_JBHSQK010000047.1"/>
</dbReference>
<dbReference type="PANTHER" id="PTHR13078">
    <property type="entry name" value="PEROXISOMAL MULTIFUNCTIONAL ENZYME TYPE 2-RELATED"/>
    <property type="match status" value="1"/>
</dbReference>
<dbReference type="InterPro" id="IPR029069">
    <property type="entry name" value="HotDog_dom_sf"/>
</dbReference>
<comment type="caution">
    <text evidence="4">The sequence shown here is derived from an EMBL/GenBank/DDBJ whole genome shotgun (WGS) entry which is preliminary data.</text>
</comment>